<dbReference type="PANTHER" id="PTHR30290">
    <property type="entry name" value="PERIPLASMIC BINDING COMPONENT OF ABC TRANSPORTER"/>
    <property type="match status" value="1"/>
</dbReference>
<dbReference type="EMBL" id="RBDX01000011">
    <property type="protein sequence ID" value="RKN08333.1"/>
    <property type="molecule type" value="Genomic_DNA"/>
</dbReference>
<evidence type="ECO:0000313" key="4">
    <source>
        <dbReference type="Proteomes" id="UP000268652"/>
    </source>
</evidence>
<name>A0A3A9W7H6_9ACTN</name>
<dbReference type="Gene3D" id="3.40.190.10">
    <property type="entry name" value="Periplasmic binding protein-like II"/>
    <property type="match status" value="1"/>
</dbReference>
<protein>
    <submittedName>
        <fullName evidence="2">ABC transporter substrate-binding protein</fullName>
    </submittedName>
</protein>
<sequence length="657" mass="72551">MTRRIGRRGFLLAGGVTAAGALGVLGLRGCDLSTSPSGGGGEGAVTGNGQAPELQALVDSGELPPLSERLPERPLVVQPVDGPGTYGETWRSALIGAGDSFRLNHGIGYENMVTWDAEWREVVPCVAESFEMSEDAARVSFTLRAGLRWSDGTPFTVDDIEFAYRDLVTDTEIVPDTPGQYLAGGQAATLERTGEHSFDIVFAGPRARYLEEMASEAGDMLTRLPKHFLERFHPRLSPDAEGAAQARGYTGPVELLQDAVYGGMLWTDPELPRLHAWLPQDAIGDGTRMRFTRNPYYWKVDPEGNQLPYLNGVDFTMAQDAEVVLLRVLGGEVDLMDRHVTTTQNKPVLAEGREDGGYGFYDLETDKVNTLSIMLNLTSQNEVKREIFGNRDFRIGLSYAIDRQRIINAVHARQGEPWQVAPSRASDFFDEEMATQYTEYDVAAAEEHLDRAGFTRRGGDGPRLGPDGEPISFRVLVGAGAAKPELLDALEILLPMWREVGVEARIQSEDLTLRTQLIQANEHDALVWDGDGGLNPMAGPGMYMPQWGENNAFCPEWFTWLETGGDEGMEPPEPAKEQYRIYTEELTSETEAEGRADGMRRILEIAKEQFWTIGVSTALPGYGVVGNDLRNMPERTFFAATYPYPGGVHPEQFFIER</sequence>
<dbReference type="Gene3D" id="3.10.105.10">
    <property type="entry name" value="Dipeptide-binding Protein, Domain 3"/>
    <property type="match status" value="1"/>
</dbReference>
<dbReference type="InterPro" id="IPR000914">
    <property type="entry name" value="SBP_5_dom"/>
</dbReference>
<organism evidence="2 5">
    <name type="scientific">Streptomyces radicis</name>
    <dbReference type="NCBI Taxonomy" id="1750517"/>
    <lineage>
        <taxon>Bacteria</taxon>
        <taxon>Bacillati</taxon>
        <taxon>Actinomycetota</taxon>
        <taxon>Actinomycetes</taxon>
        <taxon>Kitasatosporales</taxon>
        <taxon>Streptomycetaceae</taxon>
        <taxon>Streptomyces</taxon>
    </lineage>
</organism>
<dbReference type="EMBL" id="RBDY01000011">
    <property type="protein sequence ID" value="RKN21631.1"/>
    <property type="molecule type" value="Genomic_DNA"/>
</dbReference>
<dbReference type="Pfam" id="PF00496">
    <property type="entry name" value="SBP_bac_5"/>
    <property type="match status" value="1"/>
</dbReference>
<dbReference type="PANTHER" id="PTHR30290:SF62">
    <property type="entry name" value="OLIGOPEPTIDE ABC TRANSPORTER, PERIPLASMIC OLIGOPEPTIDE-BINDING PROTEIN"/>
    <property type="match status" value="1"/>
</dbReference>
<evidence type="ECO:0000313" key="5">
    <source>
        <dbReference type="Proteomes" id="UP000275024"/>
    </source>
</evidence>
<feature type="domain" description="Solute-binding protein family 5" evidence="1">
    <location>
        <begin position="121"/>
        <end position="537"/>
    </location>
</feature>
<dbReference type="GO" id="GO:1904680">
    <property type="term" value="F:peptide transmembrane transporter activity"/>
    <property type="evidence" value="ECO:0007669"/>
    <property type="project" value="TreeGrafter"/>
</dbReference>
<dbReference type="OrthoDB" id="7888869at2"/>
<reference evidence="4 5" key="1">
    <citation type="submission" date="2018-09" db="EMBL/GenBank/DDBJ databases">
        <title>Streptomyces sp. nov. DS1-2, an endophytic actinomycete isolated from roots of Dendrobium scabrilingue.</title>
        <authorList>
            <person name="Kuncharoen N."/>
            <person name="Kudo T."/>
            <person name="Ohkuma M."/>
            <person name="Yuki M."/>
            <person name="Tanasupawat S."/>
        </authorList>
    </citation>
    <scope>NUCLEOTIDE SEQUENCE [LARGE SCALE GENOMIC DNA]</scope>
    <source>
        <strain evidence="2 5">AZ1-7</strain>
        <strain evidence="3 4">DS1-2</strain>
    </source>
</reference>
<dbReference type="CDD" id="cd08500">
    <property type="entry name" value="PBP2_NikA_DppA_OppA_like_4"/>
    <property type="match status" value="1"/>
</dbReference>
<proteinExistence type="predicted"/>
<evidence type="ECO:0000313" key="2">
    <source>
        <dbReference type="EMBL" id="RKN08333.1"/>
    </source>
</evidence>
<dbReference type="RefSeq" id="WP_120697950.1">
    <property type="nucleotide sequence ID" value="NZ_RBDX01000011.1"/>
</dbReference>
<evidence type="ECO:0000313" key="3">
    <source>
        <dbReference type="EMBL" id="RKN21631.1"/>
    </source>
</evidence>
<accession>A0A3A9W7H6</accession>
<dbReference type="InterPro" id="IPR039424">
    <property type="entry name" value="SBP_5"/>
</dbReference>
<gene>
    <name evidence="3" type="ORF">D7318_17025</name>
    <name evidence="2" type="ORF">D7319_15440</name>
</gene>
<dbReference type="Proteomes" id="UP000268652">
    <property type="component" value="Unassembled WGS sequence"/>
</dbReference>
<dbReference type="Proteomes" id="UP000275024">
    <property type="component" value="Unassembled WGS sequence"/>
</dbReference>
<evidence type="ECO:0000259" key="1">
    <source>
        <dbReference type="Pfam" id="PF00496"/>
    </source>
</evidence>
<keyword evidence="4" id="KW-1185">Reference proteome</keyword>
<comment type="caution">
    <text evidence="2">The sequence shown here is derived from an EMBL/GenBank/DDBJ whole genome shotgun (WGS) entry which is preliminary data.</text>
</comment>
<dbReference type="GO" id="GO:0015833">
    <property type="term" value="P:peptide transport"/>
    <property type="evidence" value="ECO:0007669"/>
    <property type="project" value="TreeGrafter"/>
</dbReference>
<dbReference type="AlphaFoldDB" id="A0A3A9W7H6"/>
<dbReference type="SUPFAM" id="SSF53850">
    <property type="entry name" value="Periplasmic binding protein-like II"/>
    <property type="match status" value="1"/>
</dbReference>